<organism evidence="1 2">
    <name type="scientific">Trypanosoma cruzi</name>
    <dbReference type="NCBI Taxonomy" id="5693"/>
    <lineage>
        <taxon>Eukaryota</taxon>
        <taxon>Discoba</taxon>
        <taxon>Euglenozoa</taxon>
        <taxon>Kinetoplastea</taxon>
        <taxon>Metakinetoplastina</taxon>
        <taxon>Trypanosomatida</taxon>
        <taxon>Trypanosomatidae</taxon>
        <taxon>Trypanosoma</taxon>
        <taxon>Schizotrypanum</taxon>
    </lineage>
</organism>
<evidence type="ECO:0000313" key="1">
    <source>
        <dbReference type="EMBL" id="PWV11044.1"/>
    </source>
</evidence>
<dbReference type="VEuPathDB" id="TriTrypDB:TcBrA4_0124710"/>
<dbReference type="VEuPathDB" id="TriTrypDB:TcG_02699"/>
<dbReference type="VEuPathDB" id="TriTrypDB:C3747_63g85"/>
<evidence type="ECO:0000313" key="2">
    <source>
        <dbReference type="Proteomes" id="UP000246078"/>
    </source>
</evidence>
<dbReference type="AlphaFoldDB" id="A0A2V2WX18"/>
<dbReference type="VEuPathDB" id="TriTrypDB:ECC02_002562"/>
<proteinExistence type="predicted"/>
<dbReference type="VEuPathDB" id="TriTrypDB:TcCL_NonESM06812"/>
<dbReference type="EMBL" id="PRFC01000063">
    <property type="protein sequence ID" value="PWV11044.1"/>
    <property type="molecule type" value="Genomic_DNA"/>
</dbReference>
<dbReference type="VEuPathDB" id="TriTrypDB:Tc_MARK_6344"/>
<dbReference type="VEuPathDB" id="TriTrypDB:BCY84_20607"/>
<dbReference type="VEuPathDB" id="TriTrypDB:TCDM_02827"/>
<comment type="caution">
    <text evidence="1">The sequence shown here is derived from an EMBL/GenBank/DDBJ whole genome shotgun (WGS) entry which is preliminary data.</text>
</comment>
<dbReference type="VEuPathDB" id="TriTrypDB:C4B63_7g295"/>
<dbReference type="VEuPathDB" id="TriTrypDB:TcCLB.511003.130"/>
<protein>
    <submittedName>
        <fullName evidence="1">Uncharacterized protein</fullName>
    </submittedName>
</protein>
<dbReference type="VEuPathDB" id="TriTrypDB:C4B63_7g294"/>
<name>A0A2V2WX18_TRYCR</name>
<gene>
    <name evidence="1" type="ORF">C3747_63g85</name>
</gene>
<dbReference type="Proteomes" id="UP000246078">
    <property type="component" value="Unassembled WGS sequence"/>
</dbReference>
<dbReference type="VEuPathDB" id="TriTrypDB:TCSYLVIO_003782"/>
<reference evidence="1 2" key="1">
    <citation type="journal article" date="2018" name="Microb. Genom.">
        <title>Expanding an expanded genome: long-read sequencing of Trypanosoma cruzi.</title>
        <authorList>
            <person name="Berna L."/>
            <person name="Rodriguez M."/>
            <person name="Chiribao M.L."/>
            <person name="Parodi-Talice A."/>
            <person name="Pita S."/>
            <person name="Rijo G."/>
            <person name="Alvarez-Valin F."/>
            <person name="Robello C."/>
        </authorList>
    </citation>
    <scope>NUCLEOTIDE SEQUENCE [LARGE SCALE GENOMIC DNA]</scope>
    <source>
        <strain evidence="1 2">TCC</strain>
    </source>
</reference>
<sequence length="564" mass="60417">MMGKKAAKLVGGVTHVPPVAAPVARASSSLMATVSFSPGGGCGMLVIATLSADDTRRGELTFMTVAADLSAMVLARCAFSFNTEPPYGIAKVVWAGVSVVGVMSSSGEVVCVRSGLVEKDDNNDDDVDDHATDNEEGNEALFVGVVAHALDICGITVGGCPFVVTSGHQKLQCFAFQKQCAGGGMKHKRRELNFGPFHSIAGVADHRNGPAILLGCTLGSIVVLEWTSALDAPVVIRSIIMGPSTRYIGIAVNASDHCESERQVTFCVFGDRTLEGKEELEDVELQRADGSLFDIPKLTGSFVSSLPSWNTVLHNAPSRPHAEGFSLMVTRPQLHRSSSVNCHALLINVTQSVLNAAGSCVNGTCCDKVERLPSNVNIKVMDAASTDCKKALARLNSAVSVLPILRCTKSQDSHEYGELCLCDGRCAIFFGFTEKGQMMPRSVLCLESRHDRLLGCSWFPEARGVMVLSGTLLNDFEEASESTIMKKGEKEADLSANVVSQIVLSSREPLPWECADASAPLTLEQVQEVVRTIVQGENEKMWARLEGRLDSLERAMSLLLPVKK</sequence>
<accession>A0A2V2WX18</accession>